<reference evidence="1 2" key="1">
    <citation type="submission" date="2018-05" db="EMBL/GenBank/DDBJ databases">
        <title>Legionella qingyii sp.nov., whole genome shotgun sequence.</title>
        <authorList>
            <person name="Wu H."/>
            <person name="Zhu Q."/>
            <person name="Hu C."/>
        </authorList>
    </citation>
    <scope>NUCLEOTIDE SEQUENCE [LARGE SCALE GENOMIC DNA]</scope>
    <source>
        <strain evidence="1 2">HEB18</strain>
    </source>
</reference>
<evidence type="ECO:0000313" key="2">
    <source>
        <dbReference type="Proteomes" id="UP000247152"/>
    </source>
</evidence>
<protein>
    <submittedName>
        <fullName evidence="1">Uncharacterized protein</fullName>
    </submittedName>
</protein>
<dbReference type="EMBL" id="QHJG01000004">
    <property type="protein sequence ID" value="PWY57086.1"/>
    <property type="molecule type" value="Genomic_DNA"/>
</dbReference>
<dbReference type="AlphaFoldDB" id="A0A317U850"/>
<proteinExistence type="predicted"/>
<organism evidence="1 2">
    <name type="scientific">Legionella qingyii</name>
    <dbReference type="NCBI Taxonomy" id="2184757"/>
    <lineage>
        <taxon>Bacteria</taxon>
        <taxon>Pseudomonadati</taxon>
        <taxon>Pseudomonadota</taxon>
        <taxon>Gammaproteobacteria</taxon>
        <taxon>Legionellales</taxon>
        <taxon>Legionellaceae</taxon>
        <taxon>Legionella</taxon>
    </lineage>
</organism>
<sequence>MTSDKIIVSGAVVVKVPLVISKIDVVPYSLIRLIQEKVFGPTNVHEDTLEDYPTGRVHEVILTTVVTYLGKLNFENSTEEGPKTVILVS</sequence>
<comment type="caution">
    <text evidence="1">The sequence shown here is derived from an EMBL/GenBank/DDBJ whole genome shotgun (WGS) entry which is preliminary data.</text>
</comment>
<gene>
    <name evidence="1" type="ORF">DGG96_03615</name>
</gene>
<evidence type="ECO:0000313" key="1">
    <source>
        <dbReference type="EMBL" id="PWY57086.1"/>
    </source>
</evidence>
<name>A0A317U850_9GAMM</name>
<dbReference type="Proteomes" id="UP000247152">
    <property type="component" value="Unassembled WGS sequence"/>
</dbReference>
<accession>A0A317U850</accession>